<dbReference type="AlphaFoldDB" id="A0A8E2EA95"/>
<evidence type="ECO:0000313" key="1">
    <source>
        <dbReference type="EMBL" id="OCK80094.1"/>
    </source>
</evidence>
<protein>
    <submittedName>
        <fullName evidence="1">Uncharacterized protein</fullName>
    </submittedName>
</protein>
<name>A0A8E2EA95_9PEZI</name>
<dbReference type="Proteomes" id="UP000250266">
    <property type="component" value="Unassembled WGS sequence"/>
</dbReference>
<dbReference type="EMBL" id="KV744974">
    <property type="protein sequence ID" value="OCK80094.1"/>
    <property type="molecule type" value="Genomic_DNA"/>
</dbReference>
<keyword evidence="2" id="KW-1185">Reference proteome</keyword>
<evidence type="ECO:0000313" key="2">
    <source>
        <dbReference type="Proteomes" id="UP000250266"/>
    </source>
</evidence>
<reference evidence="1 2" key="1">
    <citation type="journal article" date="2016" name="Nat. Commun.">
        <title>Ectomycorrhizal ecology is imprinted in the genome of the dominant symbiotic fungus Cenococcum geophilum.</title>
        <authorList>
            <consortium name="DOE Joint Genome Institute"/>
            <person name="Peter M."/>
            <person name="Kohler A."/>
            <person name="Ohm R.A."/>
            <person name="Kuo A."/>
            <person name="Krutzmann J."/>
            <person name="Morin E."/>
            <person name="Arend M."/>
            <person name="Barry K.W."/>
            <person name="Binder M."/>
            <person name="Choi C."/>
            <person name="Clum A."/>
            <person name="Copeland A."/>
            <person name="Grisel N."/>
            <person name="Haridas S."/>
            <person name="Kipfer T."/>
            <person name="LaButti K."/>
            <person name="Lindquist E."/>
            <person name="Lipzen A."/>
            <person name="Maire R."/>
            <person name="Meier B."/>
            <person name="Mihaltcheva S."/>
            <person name="Molinier V."/>
            <person name="Murat C."/>
            <person name="Poggeler S."/>
            <person name="Quandt C.A."/>
            <person name="Sperisen C."/>
            <person name="Tritt A."/>
            <person name="Tisserant E."/>
            <person name="Crous P.W."/>
            <person name="Henrissat B."/>
            <person name="Nehls U."/>
            <person name="Egli S."/>
            <person name="Spatafora J.W."/>
            <person name="Grigoriev I.V."/>
            <person name="Martin F.M."/>
        </authorList>
    </citation>
    <scope>NUCLEOTIDE SEQUENCE [LARGE SCALE GENOMIC DNA]</scope>
    <source>
        <strain evidence="1 2">CBS 459.81</strain>
    </source>
</reference>
<accession>A0A8E2EA95</accession>
<gene>
    <name evidence="1" type="ORF">K432DRAFT_53063</name>
</gene>
<organism evidence="1 2">
    <name type="scientific">Lepidopterella palustris CBS 459.81</name>
    <dbReference type="NCBI Taxonomy" id="1314670"/>
    <lineage>
        <taxon>Eukaryota</taxon>
        <taxon>Fungi</taxon>
        <taxon>Dikarya</taxon>
        <taxon>Ascomycota</taxon>
        <taxon>Pezizomycotina</taxon>
        <taxon>Dothideomycetes</taxon>
        <taxon>Pleosporomycetidae</taxon>
        <taxon>Mytilinidiales</taxon>
        <taxon>Argynnaceae</taxon>
        <taxon>Lepidopterella</taxon>
    </lineage>
</organism>
<proteinExistence type="predicted"/>
<sequence>MRASEYFCLASCILCDESWATVCSMKVEFVCFPSYGCRPHGGGMPREAEPNLLGLNAILYAAKMRGSGRTKFKWLLLDALGWEYPGSPPTDRVFPQRKLSPHLSRGASADERWNLYNSNRRVTEGSQDGAVLPRAIKSQVCHPVILLQRSVFSPRNI</sequence>